<dbReference type="Proteomes" id="UP000276215">
    <property type="component" value="Unassembled WGS sequence"/>
</dbReference>
<dbReference type="EMBL" id="ML120410">
    <property type="protein sequence ID" value="RPA96874.1"/>
    <property type="molecule type" value="Genomic_DNA"/>
</dbReference>
<protein>
    <submittedName>
        <fullName evidence="1">Uncharacterized protein</fullName>
    </submittedName>
</protein>
<accession>A0A3N4JSZ0</accession>
<gene>
    <name evidence="1" type="ORF">L873DRAFT_1189923</name>
</gene>
<keyword evidence="2" id="KW-1185">Reference proteome</keyword>
<evidence type="ECO:0000313" key="2">
    <source>
        <dbReference type="Proteomes" id="UP000276215"/>
    </source>
</evidence>
<proteinExistence type="predicted"/>
<dbReference type="AlphaFoldDB" id="A0A3N4JSZ0"/>
<sequence>MKSLTPFFLSTCLLRCPSETFNNTSSNVLCHQFGEFTKPIRKSFGKKIPQVFSSFFSENSQNAPSDRDKGIMCPTPLQYSLKLRNVFSLSLPSIAISYV</sequence>
<organism evidence="1 2">
    <name type="scientific">Choiromyces venosus 120613-1</name>
    <dbReference type="NCBI Taxonomy" id="1336337"/>
    <lineage>
        <taxon>Eukaryota</taxon>
        <taxon>Fungi</taxon>
        <taxon>Dikarya</taxon>
        <taxon>Ascomycota</taxon>
        <taxon>Pezizomycotina</taxon>
        <taxon>Pezizomycetes</taxon>
        <taxon>Pezizales</taxon>
        <taxon>Tuberaceae</taxon>
        <taxon>Choiromyces</taxon>
    </lineage>
</organism>
<name>A0A3N4JSZ0_9PEZI</name>
<reference evidence="1 2" key="1">
    <citation type="journal article" date="2018" name="Nat. Ecol. Evol.">
        <title>Pezizomycetes genomes reveal the molecular basis of ectomycorrhizal truffle lifestyle.</title>
        <authorList>
            <person name="Murat C."/>
            <person name="Payen T."/>
            <person name="Noel B."/>
            <person name="Kuo A."/>
            <person name="Morin E."/>
            <person name="Chen J."/>
            <person name="Kohler A."/>
            <person name="Krizsan K."/>
            <person name="Balestrini R."/>
            <person name="Da Silva C."/>
            <person name="Montanini B."/>
            <person name="Hainaut M."/>
            <person name="Levati E."/>
            <person name="Barry K.W."/>
            <person name="Belfiori B."/>
            <person name="Cichocki N."/>
            <person name="Clum A."/>
            <person name="Dockter R.B."/>
            <person name="Fauchery L."/>
            <person name="Guy J."/>
            <person name="Iotti M."/>
            <person name="Le Tacon F."/>
            <person name="Lindquist E.A."/>
            <person name="Lipzen A."/>
            <person name="Malagnac F."/>
            <person name="Mello A."/>
            <person name="Molinier V."/>
            <person name="Miyauchi S."/>
            <person name="Poulain J."/>
            <person name="Riccioni C."/>
            <person name="Rubini A."/>
            <person name="Sitrit Y."/>
            <person name="Splivallo R."/>
            <person name="Traeger S."/>
            <person name="Wang M."/>
            <person name="Zifcakova L."/>
            <person name="Wipf D."/>
            <person name="Zambonelli A."/>
            <person name="Paolocci F."/>
            <person name="Nowrousian M."/>
            <person name="Ottonello S."/>
            <person name="Baldrian P."/>
            <person name="Spatafora J.W."/>
            <person name="Henrissat B."/>
            <person name="Nagy L.G."/>
            <person name="Aury J.M."/>
            <person name="Wincker P."/>
            <person name="Grigoriev I.V."/>
            <person name="Bonfante P."/>
            <person name="Martin F.M."/>
        </authorList>
    </citation>
    <scope>NUCLEOTIDE SEQUENCE [LARGE SCALE GENOMIC DNA]</scope>
    <source>
        <strain evidence="1 2">120613-1</strain>
    </source>
</reference>
<evidence type="ECO:0000313" key="1">
    <source>
        <dbReference type="EMBL" id="RPA96874.1"/>
    </source>
</evidence>